<evidence type="ECO:0000256" key="1">
    <source>
        <dbReference type="SAM" id="MobiDB-lite"/>
    </source>
</evidence>
<evidence type="ECO:0000313" key="2">
    <source>
        <dbReference type="EMBL" id="ATP07897.1"/>
    </source>
</evidence>
<name>T0PNU6_AERSA</name>
<sequence>MGRFPAKGVNRRGWRQATRCGGAFQLTIGGAWIEQRRLIAGRAHWPRRGNRDQAGALSVESLPAERQLAQTTQMAQLELITQAGIVEGQGRHAIRQPVVIIEPWPILQLATLEPYSCYRRGGGNQMAAQAQGGIDCLLVMEAVHGGQLLFQPLQLPLQPAQCRAKLLMTGRSAAPQQQGDKQKRDAGRVHGLSFGRPDLGALGRIVAD</sequence>
<reference evidence="3" key="1">
    <citation type="journal article" date="2018" name="BMC Genomics">
        <title>The complete and fully assembled genome sequence of Aeromonas salmonicida subsp. pectinolytica and its comparative analysis with other Aeromonas species: investigation of the mobilome in environmental and pathogenic strains.</title>
        <authorList>
            <person name="Pfeiffer F."/>
            <person name="Zamora-Lagos M.A."/>
            <person name="Blettinger M."/>
            <person name="Yeroslaviz A."/>
            <person name="Dahl A."/>
            <person name="Gruber S."/>
            <person name="Habermann B.H."/>
        </authorList>
    </citation>
    <scope>NUCLEOTIDE SEQUENCE [LARGE SCALE GENOMIC DNA]</scope>
    <source>
        <strain evidence="3">34mel</strain>
    </source>
</reference>
<gene>
    <name evidence="2" type="ORF">Asalp_06490</name>
</gene>
<evidence type="ECO:0000313" key="3">
    <source>
        <dbReference type="Proteomes" id="UP000222916"/>
    </source>
</evidence>
<feature type="region of interest" description="Disordered" evidence="1">
    <location>
        <begin position="169"/>
        <end position="192"/>
    </location>
</feature>
<accession>T0PNU6</accession>
<dbReference type="EMBL" id="CP022426">
    <property type="protein sequence ID" value="ATP07897.1"/>
    <property type="molecule type" value="Genomic_DNA"/>
</dbReference>
<protein>
    <submittedName>
        <fullName evidence="2">Uncharacterized protein</fullName>
    </submittedName>
</protein>
<dbReference type="Proteomes" id="UP000222916">
    <property type="component" value="Chromosome"/>
</dbReference>
<dbReference type="AlphaFoldDB" id="T0PNU6"/>
<proteinExistence type="predicted"/>
<organism evidence="2 3">
    <name type="scientific">Aeromonas salmonicida subsp. pectinolytica 34mel</name>
    <dbReference type="NCBI Taxonomy" id="1324960"/>
    <lineage>
        <taxon>Bacteria</taxon>
        <taxon>Pseudomonadati</taxon>
        <taxon>Pseudomonadota</taxon>
        <taxon>Gammaproteobacteria</taxon>
        <taxon>Aeromonadales</taxon>
        <taxon>Aeromonadaceae</taxon>
        <taxon>Aeromonas</taxon>
    </lineage>
</organism>